<dbReference type="Gene3D" id="3.40.50.720">
    <property type="entry name" value="NAD(P)-binding Rossmann-like Domain"/>
    <property type="match status" value="1"/>
</dbReference>
<comment type="similarity">
    <text evidence="4 19">Belongs to the homoserine dehydrogenase family.</text>
</comment>
<dbReference type="UniPathway" id="UPA00050">
    <property type="reaction ID" value="UER00063"/>
</dbReference>
<evidence type="ECO:0000256" key="12">
    <source>
        <dbReference type="ARBA" id="ARBA00023027"/>
    </source>
</evidence>
<evidence type="ECO:0000256" key="2">
    <source>
        <dbReference type="ARBA" id="ARBA00005056"/>
    </source>
</evidence>
<comment type="catalytic activity">
    <reaction evidence="15">
        <text>L-homoserine + NADP(+) = L-aspartate 4-semialdehyde + NADPH + H(+)</text>
        <dbReference type="Rhea" id="RHEA:15761"/>
        <dbReference type="ChEBI" id="CHEBI:15378"/>
        <dbReference type="ChEBI" id="CHEBI:57476"/>
        <dbReference type="ChEBI" id="CHEBI:57783"/>
        <dbReference type="ChEBI" id="CHEBI:58349"/>
        <dbReference type="ChEBI" id="CHEBI:537519"/>
        <dbReference type="EC" id="1.1.1.3"/>
    </reaction>
    <physiologicalReaction direction="right-to-left" evidence="15">
        <dbReference type="Rhea" id="RHEA:15763"/>
    </physiologicalReaction>
</comment>
<evidence type="ECO:0000256" key="9">
    <source>
        <dbReference type="ARBA" id="ARBA00022723"/>
    </source>
</evidence>
<keyword evidence="11 18" id="KW-0560">Oxidoreductase</keyword>
<comment type="pathway">
    <text evidence="2 18">Amino-acid biosynthesis; L-threonine biosynthesis; L-threonine from L-aspartate: step 3/5.</text>
</comment>
<evidence type="ECO:0000313" key="21">
    <source>
        <dbReference type="EMBL" id="PSL31647.1"/>
    </source>
</evidence>
<feature type="binding site" evidence="17">
    <location>
        <begin position="10"/>
        <end position="17"/>
    </location>
    <ligand>
        <name>NADP(+)</name>
        <dbReference type="ChEBI" id="CHEBI:58349"/>
    </ligand>
</feature>
<keyword evidence="7 18" id="KW-0028">Amino-acid biosynthesis</keyword>
<dbReference type="InterPro" id="IPR001342">
    <property type="entry name" value="HDH_cat"/>
</dbReference>
<dbReference type="GO" id="GO:0004412">
    <property type="term" value="F:homoserine dehydrogenase activity"/>
    <property type="evidence" value="ECO:0007669"/>
    <property type="project" value="UniProtKB-EC"/>
</dbReference>
<dbReference type="Pfam" id="PF03447">
    <property type="entry name" value="NAD_binding_3"/>
    <property type="match status" value="1"/>
</dbReference>
<dbReference type="PANTHER" id="PTHR43331">
    <property type="entry name" value="HOMOSERINE DEHYDROGENASE"/>
    <property type="match status" value="1"/>
</dbReference>
<dbReference type="InterPro" id="IPR019811">
    <property type="entry name" value="HDH_CS"/>
</dbReference>
<keyword evidence="9" id="KW-0479">Metal-binding</keyword>
<dbReference type="SUPFAM" id="SSF55021">
    <property type="entry name" value="ACT-like"/>
    <property type="match status" value="1"/>
</dbReference>
<feature type="active site" description="Proton donor" evidence="16">
    <location>
        <position position="206"/>
    </location>
</feature>
<evidence type="ECO:0000256" key="16">
    <source>
        <dbReference type="PIRSR" id="PIRSR000098-1"/>
    </source>
</evidence>
<keyword evidence="10 17" id="KW-0521">NADP</keyword>
<dbReference type="EMBL" id="PYAT01000011">
    <property type="protein sequence ID" value="PSL31647.1"/>
    <property type="molecule type" value="Genomic_DNA"/>
</dbReference>
<sequence>MRNEISIGLLGLGTVGSGVATILQQHQEDLRHKLGVQVAIKKVLIKDTTKERLSPLDSSIFTTDIEEVINDPSLDIIVEVMGGMKGAKQAIENALRAGKQVVTANKDVMAEHGHELLKLADEKKCDLFYEASVAGGIPIIRTLEDGLASDRIAGLMGIVNGTTNFILTKMKQENMSYEEALVKATELGFAEADPSSDVDGWDAARKMVILSSLAFSTEVRLEDVLVRGMKEIQAGDLQIAEGFGYTIKMVGSSNKDEDGIEVAVEPILLPNLHPLASVNNEFNAVYIHGEAVGETMLYGPGAGSLPTATSVVSDIIAACRNLLLEVNGKRLHAAQHDLVIKEDKSCFAKYLHRLLVNDQVGVLTQLTAIYSKHGASLQSVMQHPAENEDQAELVLLTHRISREQHLKVIKDIKSMASVISHYRIEGESAT</sequence>
<feature type="binding site" evidence="17">
    <location>
        <position position="191"/>
    </location>
    <ligand>
        <name>L-homoserine</name>
        <dbReference type="ChEBI" id="CHEBI:57476"/>
    </ligand>
</feature>
<organism evidence="21 22">
    <name type="scientific">Planomicrobium soli</name>
    <dbReference type="NCBI Taxonomy" id="1176648"/>
    <lineage>
        <taxon>Bacteria</taxon>
        <taxon>Bacillati</taxon>
        <taxon>Bacillota</taxon>
        <taxon>Bacilli</taxon>
        <taxon>Bacillales</taxon>
        <taxon>Caryophanaceae</taxon>
        <taxon>Planomicrobium</taxon>
    </lineage>
</organism>
<dbReference type="Gene3D" id="3.30.70.260">
    <property type="match status" value="1"/>
</dbReference>
<evidence type="ECO:0000313" key="22">
    <source>
        <dbReference type="Proteomes" id="UP000242682"/>
    </source>
</evidence>
<evidence type="ECO:0000256" key="3">
    <source>
        <dbReference type="ARBA" id="ARBA00005062"/>
    </source>
</evidence>
<dbReference type="GO" id="GO:0046872">
    <property type="term" value="F:metal ion binding"/>
    <property type="evidence" value="ECO:0007669"/>
    <property type="project" value="UniProtKB-KW"/>
</dbReference>
<gene>
    <name evidence="21" type="ORF">B0H99_11129</name>
</gene>
<dbReference type="EC" id="1.1.1.3" evidence="5 18"/>
<evidence type="ECO:0000256" key="19">
    <source>
        <dbReference type="RuleBase" id="RU004171"/>
    </source>
</evidence>
<dbReference type="Proteomes" id="UP000242682">
    <property type="component" value="Unassembled WGS sequence"/>
</dbReference>
<dbReference type="InterPro" id="IPR036291">
    <property type="entry name" value="NAD(P)-bd_dom_sf"/>
</dbReference>
<evidence type="ECO:0000256" key="17">
    <source>
        <dbReference type="PIRSR" id="PIRSR000098-2"/>
    </source>
</evidence>
<dbReference type="InterPro" id="IPR045865">
    <property type="entry name" value="ACT-like_dom_sf"/>
</dbReference>
<reference evidence="21 22" key="1">
    <citation type="submission" date="2018-03" db="EMBL/GenBank/DDBJ databases">
        <title>Genomic Encyclopedia of Type Strains, Phase III (KMG-III): the genomes of soil and plant-associated and newly described type strains.</title>
        <authorList>
            <person name="Whitman W."/>
        </authorList>
    </citation>
    <scope>NUCLEOTIDE SEQUENCE [LARGE SCALE GENOMIC DNA]</scope>
    <source>
        <strain evidence="21 22">CGMCC 1.12259</strain>
    </source>
</reference>
<evidence type="ECO:0000256" key="7">
    <source>
        <dbReference type="ARBA" id="ARBA00022605"/>
    </source>
</evidence>
<dbReference type="RefSeq" id="WP_106534230.1">
    <property type="nucleotide sequence ID" value="NZ_PYAT01000011.1"/>
</dbReference>
<dbReference type="PROSITE" id="PS51671">
    <property type="entry name" value="ACT"/>
    <property type="match status" value="1"/>
</dbReference>
<dbReference type="SUPFAM" id="SSF51735">
    <property type="entry name" value="NAD(P)-binding Rossmann-fold domains"/>
    <property type="match status" value="1"/>
</dbReference>
<dbReference type="GO" id="GO:0009086">
    <property type="term" value="P:methionine biosynthetic process"/>
    <property type="evidence" value="ECO:0007669"/>
    <property type="project" value="UniProtKB-KW"/>
</dbReference>
<dbReference type="NCBIfam" id="NF004976">
    <property type="entry name" value="PRK06349.1"/>
    <property type="match status" value="1"/>
</dbReference>
<dbReference type="InterPro" id="IPR002912">
    <property type="entry name" value="ACT_dom"/>
</dbReference>
<dbReference type="OrthoDB" id="9808167at2"/>
<name>A0A2P8GCH4_9BACL</name>
<feature type="domain" description="ACT" evidence="20">
    <location>
        <begin position="351"/>
        <end position="426"/>
    </location>
</feature>
<evidence type="ECO:0000256" key="13">
    <source>
        <dbReference type="ARBA" id="ARBA00023053"/>
    </source>
</evidence>
<comment type="pathway">
    <text evidence="3 18">Amino-acid biosynthesis; L-methionine biosynthesis via de novo pathway; L-homoserine from L-aspartate: step 3/3.</text>
</comment>
<evidence type="ECO:0000256" key="1">
    <source>
        <dbReference type="ARBA" id="ARBA00001920"/>
    </source>
</evidence>
<evidence type="ECO:0000256" key="4">
    <source>
        <dbReference type="ARBA" id="ARBA00006753"/>
    </source>
</evidence>
<comment type="caution">
    <text evidence="21">The sequence shown here is derived from an EMBL/GenBank/DDBJ whole genome shotgun (WGS) entry which is preliminary data.</text>
</comment>
<dbReference type="GO" id="GO:0009088">
    <property type="term" value="P:threonine biosynthetic process"/>
    <property type="evidence" value="ECO:0007669"/>
    <property type="project" value="UniProtKB-UniPathway"/>
</dbReference>
<evidence type="ECO:0000256" key="11">
    <source>
        <dbReference type="ARBA" id="ARBA00023002"/>
    </source>
</evidence>
<dbReference type="FunFam" id="3.30.360.10:FF:000005">
    <property type="entry name" value="Homoserine dehydrogenase"/>
    <property type="match status" value="1"/>
</dbReference>
<evidence type="ECO:0000259" key="20">
    <source>
        <dbReference type="PROSITE" id="PS51671"/>
    </source>
</evidence>
<dbReference type="Pfam" id="PF00742">
    <property type="entry name" value="Homoserine_dh"/>
    <property type="match status" value="1"/>
</dbReference>
<dbReference type="GO" id="GO:0050661">
    <property type="term" value="F:NADP binding"/>
    <property type="evidence" value="ECO:0007669"/>
    <property type="project" value="InterPro"/>
</dbReference>
<accession>A0A2P8GCH4</accession>
<dbReference type="UniPathway" id="UPA00051">
    <property type="reaction ID" value="UER00465"/>
</dbReference>
<proteinExistence type="inferred from homology"/>
<dbReference type="AlphaFoldDB" id="A0A2P8GCH4"/>
<dbReference type="InterPro" id="IPR005106">
    <property type="entry name" value="Asp/hSer_DH_NAD-bd"/>
</dbReference>
<evidence type="ECO:0000256" key="15">
    <source>
        <dbReference type="ARBA" id="ARBA00048841"/>
    </source>
</evidence>
<dbReference type="SUPFAM" id="SSF55347">
    <property type="entry name" value="Glyceraldehyde-3-phosphate dehydrogenase-like, C-terminal domain"/>
    <property type="match status" value="1"/>
</dbReference>
<dbReference type="PANTHER" id="PTHR43331:SF1">
    <property type="entry name" value="HOMOSERINE DEHYDROGENASE"/>
    <property type="match status" value="1"/>
</dbReference>
<dbReference type="FunFam" id="3.40.50.720:FF:000062">
    <property type="entry name" value="Homoserine dehydrogenase"/>
    <property type="match status" value="1"/>
</dbReference>
<comment type="cofactor">
    <cofactor evidence="1">
        <name>a metal cation</name>
        <dbReference type="ChEBI" id="CHEBI:25213"/>
    </cofactor>
</comment>
<keyword evidence="22" id="KW-1185">Reference proteome</keyword>
<dbReference type="PIRSF" id="PIRSF000098">
    <property type="entry name" value="Homoser_dehydrog"/>
    <property type="match status" value="1"/>
</dbReference>
<dbReference type="CDD" id="cd04881">
    <property type="entry name" value="ACT_HSDH-Hom"/>
    <property type="match status" value="1"/>
</dbReference>
<keyword evidence="14 18" id="KW-0486">Methionine biosynthesis</keyword>
<evidence type="ECO:0000256" key="5">
    <source>
        <dbReference type="ARBA" id="ARBA00013213"/>
    </source>
</evidence>
<dbReference type="InterPro" id="IPR016204">
    <property type="entry name" value="HDH"/>
</dbReference>
<keyword evidence="13" id="KW-0915">Sodium</keyword>
<evidence type="ECO:0000256" key="18">
    <source>
        <dbReference type="RuleBase" id="RU000579"/>
    </source>
</evidence>
<evidence type="ECO:0000256" key="10">
    <source>
        <dbReference type="ARBA" id="ARBA00022857"/>
    </source>
</evidence>
<keyword evidence="8 18" id="KW-0791">Threonine biosynthesis</keyword>
<dbReference type="PROSITE" id="PS01042">
    <property type="entry name" value="HOMOSER_DHGENASE"/>
    <property type="match status" value="1"/>
</dbReference>
<evidence type="ECO:0000256" key="14">
    <source>
        <dbReference type="ARBA" id="ARBA00023167"/>
    </source>
</evidence>
<protein>
    <recommendedName>
        <fullName evidence="6 18">Homoserine dehydrogenase</fullName>
        <ecNumber evidence="5 18">1.1.1.3</ecNumber>
    </recommendedName>
</protein>
<dbReference type="Gene3D" id="3.30.360.10">
    <property type="entry name" value="Dihydrodipicolinate Reductase, domain 2"/>
    <property type="match status" value="1"/>
</dbReference>
<evidence type="ECO:0000256" key="8">
    <source>
        <dbReference type="ARBA" id="ARBA00022697"/>
    </source>
</evidence>
<feature type="binding site" evidence="17">
    <location>
        <position position="106"/>
    </location>
    <ligand>
        <name>NADPH</name>
        <dbReference type="ChEBI" id="CHEBI:57783"/>
    </ligand>
</feature>
<keyword evidence="12" id="KW-0520">NAD</keyword>
<evidence type="ECO:0000256" key="6">
    <source>
        <dbReference type="ARBA" id="ARBA00013376"/>
    </source>
</evidence>